<evidence type="ECO:0000256" key="7">
    <source>
        <dbReference type="SAM" id="Phobius"/>
    </source>
</evidence>
<dbReference type="PANTHER" id="PTHR23320:SF158">
    <property type="entry name" value="CREB-BINDING PROTEIN-LIKE ISOFORM X1"/>
    <property type="match status" value="1"/>
</dbReference>
<accession>A0ABP0FHZ8</accession>
<keyword evidence="5 7" id="KW-0472">Membrane</keyword>
<comment type="similarity">
    <text evidence="2">Belongs to the MS4A family.</text>
</comment>
<dbReference type="Pfam" id="PF04103">
    <property type="entry name" value="CD20"/>
    <property type="match status" value="1"/>
</dbReference>
<dbReference type="InterPro" id="IPR030417">
    <property type="entry name" value="MS4A"/>
</dbReference>
<evidence type="ECO:0000256" key="4">
    <source>
        <dbReference type="ARBA" id="ARBA00022989"/>
    </source>
</evidence>
<feature type="transmembrane region" description="Helical" evidence="7">
    <location>
        <begin position="84"/>
        <end position="103"/>
    </location>
</feature>
<keyword evidence="3 7" id="KW-0812">Transmembrane</keyword>
<evidence type="ECO:0000313" key="9">
    <source>
        <dbReference type="Proteomes" id="UP001642483"/>
    </source>
</evidence>
<dbReference type="EMBL" id="CAWYQH010000057">
    <property type="protein sequence ID" value="CAK8679254.1"/>
    <property type="molecule type" value="Genomic_DNA"/>
</dbReference>
<evidence type="ECO:0000313" key="8">
    <source>
        <dbReference type="EMBL" id="CAK8679254.1"/>
    </source>
</evidence>
<dbReference type="Proteomes" id="UP001642483">
    <property type="component" value="Unassembled WGS sequence"/>
</dbReference>
<protein>
    <submittedName>
        <fullName evidence="8">Uncharacterized protein</fullName>
    </submittedName>
</protein>
<dbReference type="InterPro" id="IPR007237">
    <property type="entry name" value="CD20-like"/>
</dbReference>
<organism evidence="8 9">
    <name type="scientific">Clavelina lepadiformis</name>
    <name type="common">Light-bulb sea squirt</name>
    <name type="synonym">Ascidia lepadiformis</name>
    <dbReference type="NCBI Taxonomy" id="159417"/>
    <lineage>
        <taxon>Eukaryota</taxon>
        <taxon>Metazoa</taxon>
        <taxon>Chordata</taxon>
        <taxon>Tunicata</taxon>
        <taxon>Ascidiacea</taxon>
        <taxon>Aplousobranchia</taxon>
        <taxon>Clavelinidae</taxon>
        <taxon>Clavelina</taxon>
    </lineage>
</organism>
<evidence type="ECO:0000256" key="3">
    <source>
        <dbReference type="ARBA" id="ARBA00022692"/>
    </source>
</evidence>
<feature type="transmembrane region" description="Helical" evidence="7">
    <location>
        <begin position="154"/>
        <end position="178"/>
    </location>
</feature>
<reference evidence="8 9" key="1">
    <citation type="submission" date="2024-02" db="EMBL/GenBank/DDBJ databases">
        <authorList>
            <person name="Daric V."/>
            <person name="Darras S."/>
        </authorList>
    </citation>
    <scope>NUCLEOTIDE SEQUENCE [LARGE SCALE GENOMIC DNA]</scope>
</reference>
<evidence type="ECO:0000256" key="2">
    <source>
        <dbReference type="ARBA" id="ARBA00009565"/>
    </source>
</evidence>
<evidence type="ECO:0000256" key="1">
    <source>
        <dbReference type="ARBA" id="ARBA00004141"/>
    </source>
</evidence>
<feature type="transmembrane region" description="Helical" evidence="7">
    <location>
        <begin position="184"/>
        <end position="205"/>
    </location>
</feature>
<comment type="caution">
    <text evidence="8">The sequence shown here is derived from an EMBL/GenBank/DDBJ whole genome shotgun (WGS) entry which is preliminary data.</text>
</comment>
<evidence type="ECO:0000256" key="6">
    <source>
        <dbReference type="SAM" id="MobiDB-lite"/>
    </source>
</evidence>
<keyword evidence="4 7" id="KW-1133">Transmembrane helix</keyword>
<sequence>MATSCSFNRIPATSAVMQPQAQVVMQPQAQAVMQPQAQAVMQPQAQVVMQPQAQVVMQPQAQVVTQSRPQQTSTSSKMSALNRIAIAQVVLGSFCVVLGAVVTGREIESVSGHYIQLTYSFGQGIWCGVWVIVAGGLGIAAGRKNTTTSRLIQSHIGFGIVGAVFSAMLFILEIFVVIRPTSRLTYSLAITITIAAFVSFILLIVSVSLAFCLHFPGCCNGCYEEGYMGSNHRVVYLASSPNQQPQFVQNLQPGQTQPGYIIQAVPVQGIAPQPAMPVVFQQRPQISSSSTTQTRAIDQLYSSDVQRKQQETLGTNHPPVASDQDHLPAYLQ</sequence>
<proteinExistence type="inferred from homology"/>
<gene>
    <name evidence="8" type="ORF">CVLEPA_LOCUS9505</name>
</gene>
<keyword evidence="9" id="KW-1185">Reference proteome</keyword>
<name>A0ABP0FHZ8_CLALP</name>
<dbReference type="PANTHER" id="PTHR23320">
    <property type="entry name" value="MEMBRANE-SPANNING 4-DOMAINS SUBFAMILY A MS4A -RELATED"/>
    <property type="match status" value="1"/>
</dbReference>
<feature type="region of interest" description="Disordered" evidence="6">
    <location>
        <begin position="308"/>
        <end position="332"/>
    </location>
</feature>
<comment type="subcellular location">
    <subcellularLocation>
        <location evidence="1">Membrane</location>
        <topology evidence="1">Multi-pass membrane protein</topology>
    </subcellularLocation>
</comment>
<evidence type="ECO:0000256" key="5">
    <source>
        <dbReference type="ARBA" id="ARBA00023136"/>
    </source>
</evidence>
<feature type="transmembrane region" description="Helical" evidence="7">
    <location>
        <begin position="123"/>
        <end position="142"/>
    </location>
</feature>